<dbReference type="STRING" id="70667.A0A183SUA5"/>
<reference evidence="12" key="1">
    <citation type="submission" date="2016-06" db="UniProtKB">
        <authorList>
            <consortium name="WormBaseParasite"/>
        </authorList>
    </citation>
    <scope>IDENTIFICATION</scope>
</reference>
<dbReference type="InterPro" id="IPR036236">
    <property type="entry name" value="Znf_C2H2_sf"/>
</dbReference>
<dbReference type="OrthoDB" id="8953942at2759"/>
<gene>
    <name evidence="10" type="ORF">SSLN_LOCUS7803</name>
</gene>
<dbReference type="GO" id="GO:0030182">
    <property type="term" value="P:neuron differentiation"/>
    <property type="evidence" value="ECO:0007669"/>
    <property type="project" value="TreeGrafter"/>
</dbReference>
<evidence type="ECO:0000256" key="1">
    <source>
        <dbReference type="ARBA" id="ARBA00004123"/>
    </source>
</evidence>
<dbReference type="PANTHER" id="PTHR15065">
    <property type="entry name" value="INSULINOMA-ASSOCIATED 1"/>
    <property type="match status" value="1"/>
</dbReference>
<evidence type="ECO:0000256" key="4">
    <source>
        <dbReference type="ARBA" id="ARBA00022771"/>
    </source>
</evidence>
<dbReference type="GO" id="GO:0005634">
    <property type="term" value="C:nucleus"/>
    <property type="evidence" value="ECO:0007669"/>
    <property type="project" value="UniProtKB-SubCell"/>
</dbReference>
<keyword evidence="7" id="KW-0804">Transcription</keyword>
<evidence type="ECO:0000256" key="8">
    <source>
        <dbReference type="ARBA" id="ARBA00023242"/>
    </source>
</evidence>
<keyword evidence="4" id="KW-0863">Zinc-finger</keyword>
<accession>A0A183SUA5</accession>
<evidence type="ECO:0000313" key="10">
    <source>
        <dbReference type="EMBL" id="VDL94188.1"/>
    </source>
</evidence>
<evidence type="ECO:0000313" key="11">
    <source>
        <dbReference type="Proteomes" id="UP000275846"/>
    </source>
</evidence>
<dbReference type="SUPFAM" id="SSF57667">
    <property type="entry name" value="beta-beta-alpha zinc fingers"/>
    <property type="match status" value="1"/>
</dbReference>
<keyword evidence="8" id="KW-0539">Nucleus</keyword>
<keyword evidence="6" id="KW-0805">Transcription regulation</keyword>
<keyword evidence="2" id="KW-0479">Metal-binding</keyword>
<evidence type="ECO:0000313" key="12">
    <source>
        <dbReference type="WBParaSite" id="SSLN_0000810001-mRNA-1"/>
    </source>
</evidence>
<evidence type="ECO:0000256" key="3">
    <source>
        <dbReference type="ARBA" id="ARBA00022737"/>
    </source>
</evidence>
<feature type="compositionally biased region" description="Low complexity" evidence="9">
    <location>
        <begin position="117"/>
        <end position="129"/>
    </location>
</feature>
<evidence type="ECO:0000256" key="9">
    <source>
        <dbReference type="SAM" id="MobiDB-lite"/>
    </source>
</evidence>
<evidence type="ECO:0000256" key="5">
    <source>
        <dbReference type="ARBA" id="ARBA00022833"/>
    </source>
</evidence>
<dbReference type="EMBL" id="UYSU01034318">
    <property type="protein sequence ID" value="VDL94188.1"/>
    <property type="molecule type" value="Genomic_DNA"/>
</dbReference>
<feature type="region of interest" description="Disordered" evidence="9">
    <location>
        <begin position="110"/>
        <end position="129"/>
    </location>
</feature>
<keyword evidence="3" id="KW-0677">Repeat</keyword>
<dbReference type="WBParaSite" id="SSLN_0000810001-mRNA-1">
    <property type="protein sequence ID" value="SSLN_0000810001-mRNA-1"/>
    <property type="gene ID" value="SSLN_0000810001"/>
</dbReference>
<dbReference type="Proteomes" id="UP000275846">
    <property type="component" value="Unassembled WGS sequence"/>
</dbReference>
<keyword evidence="11" id="KW-1185">Reference proteome</keyword>
<protein>
    <submittedName>
        <fullName evidence="12">C2H2-type domain-containing protein</fullName>
    </submittedName>
</protein>
<keyword evidence="5" id="KW-0862">Zinc</keyword>
<evidence type="ECO:0000256" key="6">
    <source>
        <dbReference type="ARBA" id="ARBA00023015"/>
    </source>
</evidence>
<reference evidence="10 11" key="2">
    <citation type="submission" date="2018-11" db="EMBL/GenBank/DDBJ databases">
        <authorList>
            <consortium name="Pathogen Informatics"/>
        </authorList>
    </citation>
    <scope>NUCLEOTIDE SEQUENCE [LARGE SCALE GENOMIC DNA]</scope>
    <source>
        <strain evidence="10 11">NST_G2</strain>
    </source>
</reference>
<dbReference type="GO" id="GO:0000978">
    <property type="term" value="F:RNA polymerase II cis-regulatory region sequence-specific DNA binding"/>
    <property type="evidence" value="ECO:0007669"/>
    <property type="project" value="TreeGrafter"/>
</dbReference>
<name>A0A183SUA5_SCHSO</name>
<dbReference type="PANTHER" id="PTHR15065:SF4">
    <property type="entry name" value="LD18634P"/>
    <property type="match status" value="1"/>
</dbReference>
<feature type="compositionally biased region" description="Basic residues" evidence="9">
    <location>
        <begin position="428"/>
        <end position="444"/>
    </location>
</feature>
<dbReference type="GO" id="GO:0017053">
    <property type="term" value="C:transcription repressor complex"/>
    <property type="evidence" value="ECO:0007669"/>
    <property type="project" value="TreeGrafter"/>
</dbReference>
<dbReference type="GO" id="GO:0010564">
    <property type="term" value="P:regulation of cell cycle process"/>
    <property type="evidence" value="ECO:0007669"/>
    <property type="project" value="TreeGrafter"/>
</dbReference>
<dbReference type="InterPro" id="IPR042972">
    <property type="entry name" value="INSM1/2"/>
</dbReference>
<organism evidence="12">
    <name type="scientific">Schistocephalus solidus</name>
    <name type="common">Tapeworm</name>
    <dbReference type="NCBI Taxonomy" id="70667"/>
    <lineage>
        <taxon>Eukaryota</taxon>
        <taxon>Metazoa</taxon>
        <taxon>Spiralia</taxon>
        <taxon>Lophotrochozoa</taxon>
        <taxon>Platyhelminthes</taxon>
        <taxon>Cestoda</taxon>
        <taxon>Eucestoda</taxon>
        <taxon>Diphyllobothriidea</taxon>
        <taxon>Diphyllobothriidae</taxon>
        <taxon>Schistocephalus</taxon>
    </lineage>
</organism>
<dbReference type="GO" id="GO:0008270">
    <property type="term" value="F:zinc ion binding"/>
    <property type="evidence" value="ECO:0007669"/>
    <property type="project" value="UniProtKB-KW"/>
</dbReference>
<comment type="subcellular location">
    <subcellularLocation>
        <location evidence="1">Nucleus</location>
    </subcellularLocation>
</comment>
<evidence type="ECO:0000256" key="7">
    <source>
        <dbReference type="ARBA" id="ARBA00023163"/>
    </source>
</evidence>
<feature type="region of interest" description="Disordered" evidence="9">
    <location>
        <begin position="422"/>
        <end position="444"/>
    </location>
</feature>
<proteinExistence type="predicted"/>
<dbReference type="AlphaFoldDB" id="A0A183SUA5"/>
<dbReference type="GO" id="GO:0001227">
    <property type="term" value="F:DNA-binding transcription repressor activity, RNA polymerase II-specific"/>
    <property type="evidence" value="ECO:0007669"/>
    <property type="project" value="TreeGrafter"/>
</dbReference>
<sequence length="444" mass="48954">MTSGFPVTTTLSVLPTHFKRLKEVEQTEGSLFQNLFSTLETFRTLHNIYKPAETVGNESPSICRIGPALVQPQRYPSLKVTTPIYQSPSQTLAYQSVADHSSLIASYSHSGFRETRPPNSSPSLSTDSSLSSAFPLSLDNKKPVGEAELREFVCRLCGQSFKCALHLAQHHCPDIVQTTYNCCECEKHFGGKSVLYGPFGAVLSSRFNLPVICPSTSPCETVLSRQAAYVGKTSPEWNNHPLNLLYVEESAKNCYGDRILIFRDEVGNTVTGDRRPMRDDAGKVCDPESRQPAINLATFAVDYCPRRADHQVIKGRVASECAPFGLSNYQSSRLHPPEWPQSQANSPCSSSAHIRVVTISFTADNRLVTSCPRHSNARQRIRHQFSSPRAAVATTLIGVLLRLMGHGGRGGGRILGQHVRQVTETGHSKRSRGKRKRKLMVTAS</sequence>
<evidence type="ECO:0000256" key="2">
    <source>
        <dbReference type="ARBA" id="ARBA00022723"/>
    </source>
</evidence>